<comment type="similarity">
    <text evidence="1 10">Belongs to the GHMP kinase family. IspE subfamily.</text>
</comment>
<feature type="active site" evidence="10">
    <location>
        <position position="15"/>
    </location>
</feature>
<comment type="pathway">
    <text evidence="10">Isoprenoid biosynthesis; isopentenyl diphosphate biosynthesis via DXP pathway; isopentenyl diphosphate from 1-deoxy-D-xylulose 5-phosphate: step 3/6.</text>
</comment>
<name>A0A2I7N927_9NEIS</name>
<keyword evidence="6 10" id="KW-0418">Kinase</keyword>
<feature type="binding site" evidence="10">
    <location>
        <begin position="99"/>
        <end position="109"/>
    </location>
    <ligand>
        <name>ATP</name>
        <dbReference type="ChEBI" id="CHEBI:30616"/>
    </ligand>
</feature>
<evidence type="ECO:0000256" key="3">
    <source>
        <dbReference type="ARBA" id="ARBA00017473"/>
    </source>
</evidence>
<evidence type="ECO:0000313" key="13">
    <source>
        <dbReference type="EMBL" id="AUR52967.1"/>
    </source>
</evidence>
<keyword evidence="14" id="KW-1185">Reference proteome</keyword>
<dbReference type="GO" id="GO:0016114">
    <property type="term" value="P:terpenoid biosynthetic process"/>
    <property type="evidence" value="ECO:0007669"/>
    <property type="project" value="UniProtKB-UniRule"/>
</dbReference>
<dbReference type="GO" id="GO:0005524">
    <property type="term" value="F:ATP binding"/>
    <property type="evidence" value="ECO:0007669"/>
    <property type="project" value="UniProtKB-UniRule"/>
</dbReference>
<dbReference type="PIRSF" id="PIRSF010376">
    <property type="entry name" value="IspE"/>
    <property type="match status" value="1"/>
</dbReference>
<dbReference type="PANTHER" id="PTHR43527:SF2">
    <property type="entry name" value="4-DIPHOSPHOCYTIDYL-2-C-METHYL-D-ERYTHRITOL KINASE, CHLOROPLASTIC"/>
    <property type="match status" value="1"/>
</dbReference>
<dbReference type="InterPro" id="IPR013750">
    <property type="entry name" value="GHMP_kinase_C_dom"/>
</dbReference>
<sequence>MSYPNKFIGFLSPAKLNLGLKITGKRADGYHLLKSIFCLIDLYDRIEVQLTDNGKISLIEHNQAWFYQKDLAYKAAILLQEYTEIKDAGANIRIKKVIPSGAGMGGGSSNAASVLITLNQLWKTKLTTEELCALGVKLGADIPFFIKGKNALVSGIGEIIEPIVLPDLYFIIIKPAFQASTKEVFENLELDPTKIVAEKYNQDYLLNTLENDLATVVKKLHPEALTIFSELEKYGTPAMTGSGSCIYLCYPDKNSAKKVANILAPRYNTYLAASIPESPVACN</sequence>
<dbReference type="SUPFAM" id="SSF55060">
    <property type="entry name" value="GHMP Kinase, C-terminal domain"/>
    <property type="match status" value="1"/>
</dbReference>
<dbReference type="OrthoDB" id="9809438at2"/>
<organism evidence="13 14">
    <name type="scientific">Aquella oligotrophica</name>
    <dbReference type="NCBI Taxonomy" id="2067065"/>
    <lineage>
        <taxon>Bacteria</taxon>
        <taxon>Pseudomonadati</taxon>
        <taxon>Pseudomonadota</taxon>
        <taxon>Betaproteobacteria</taxon>
        <taxon>Neisseriales</taxon>
        <taxon>Neisseriaceae</taxon>
        <taxon>Aquella</taxon>
    </lineage>
</organism>
<keyword evidence="4 10" id="KW-0808">Transferase</keyword>
<evidence type="ECO:0000256" key="7">
    <source>
        <dbReference type="ARBA" id="ARBA00022840"/>
    </source>
</evidence>
<dbReference type="Gene3D" id="3.30.230.10">
    <property type="match status" value="1"/>
</dbReference>
<dbReference type="GO" id="GO:0050515">
    <property type="term" value="F:4-(cytidine 5'-diphospho)-2-C-methyl-D-erythritol kinase activity"/>
    <property type="evidence" value="ECO:0007669"/>
    <property type="project" value="UniProtKB-UniRule"/>
</dbReference>
<evidence type="ECO:0000256" key="4">
    <source>
        <dbReference type="ARBA" id="ARBA00022679"/>
    </source>
</evidence>
<evidence type="ECO:0000256" key="1">
    <source>
        <dbReference type="ARBA" id="ARBA00009684"/>
    </source>
</evidence>
<evidence type="ECO:0000256" key="9">
    <source>
        <dbReference type="ARBA" id="ARBA00032554"/>
    </source>
</evidence>
<evidence type="ECO:0000256" key="6">
    <source>
        <dbReference type="ARBA" id="ARBA00022777"/>
    </source>
</evidence>
<dbReference type="Pfam" id="PF00288">
    <property type="entry name" value="GHMP_kinases_N"/>
    <property type="match status" value="1"/>
</dbReference>
<feature type="domain" description="GHMP kinase C-terminal" evidence="12">
    <location>
        <begin position="211"/>
        <end position="263"/>
    </location>
</feature>
<dbReference type="EC" id="2.7.1.148" evidence="2 10"/>
<keyword evidence="8 10" id="KW-0414">Isoprene biosynthesis</keyword>
<dbReference type="Proteomes" id="UP000236655">
    <property type="component" value="Chromosome"/>
</dbReference>
<evidence type="ECO:0000256" key="2">
    <source>
        <dbReference type="ARBA" id="ARBA00012052"/>
    </source>
</evidence>
<dbReference type="InterPro" id="IPR014721">
    <property type="entry name" value="Ribsml_uS5_D2-typ_fold_subgr"/>
</dbReference>
<dbReference type="InterPro" id="IPR036554">
    <property type="entry name" value="GHMP_kinase_C_sf"/>
</dbReference>
<dbReference type="HAMAP" id="MF_00061">
    <property type="entry name" value="IspE"/>
    <property type="match status" value="1"/>
</dbReference>
<dbReference type="EMBL" id="CP024847">
    <property type="protein sequence ID" value="AUR52967.1"/>
    <property type="molecule type" value="Genomic_DNA"/>
</dbReference>
<evidence type="ECO:0000259" key="11">
    <source>
        <dbReference type="Pfam" id="PF00288"/>
    </source>
</evidence>
<keyword evidence="7 10" id="KW-0067">ATP-binding</keyword>
<dbReference type="RefSeq" id="WP_102952253.1">
    <property type="nucleotide sequence ID" value="NZ_CP024847.1"/>
</dbReference>
<dbReference type="InterPro" id="IPR004424">
    <property type="entry name" value="IspE"/>
</dbReference>
<evidence type="ECO:0000256" key="5">
    <source>
        <dbReference type="ARBA" id="ARBA00022741"/>
    </source>
</evidence>
<dbReference type="NCBIfam" id="TIGR00154">
    <property type="entry name" value="ispE"/>
    <property type="match status" value="1"/>
</dbReference>
<reference evidence="14" key="1">
    <citation type="submission" date="2017-11" db="EMBL/GenBank/DDBJ databases">
        <authorList>
            <person name="Chan K.G."/>
            <person name="Lee L.S."/>
        </authorList>
    </citation>
    <scope>NUCLEOTIDE SEQUENCE [LARGE SCALE GENOMIC DNA]</scope>
    <source>
        <strain evidence="14">DSM 100970</strain>
    </source>
</reference>
<comment type="function">
    <text evidence="10">Catalyzes the phosphorylation of the position 2 hydroxy group of 4-diphosphocytidyl-2C-methyl-D-erythritol.</text>
</comment>
<dbReference type="InterPro" id="IPR020568">
    <property type="entry name" value="Ribosomal_Su5_D2-typ_SF"/>
</dbReference>
<evidence type="ECO:0000259" key="12">
    <source>
        <dbReference type="Pfam" id="PF08544"/>
    </source>
</evidence>
<dbReference type="PANTHER" id="PTHR43527">
    <property type="entry name" value="4-DIPHOSPHOCYTIDYL-2-C-METHYL-D-ERYTHRITOL KINASE, CHLOROPLASTIC"/>
    <property type="match status" value="1"/>
</dbReference>
<dbReference type="SUPFAM" id="SSF54211">
    <property type="entry name" value="Ribosomal protein S5 domain 2-like"/>
    <property type="match status" value="1"/>
</dbReference>
<dbReference type="InterPro" id="IPR006204">
    <property type="entry name" value="GHMP_kinase_N_dom"/>
</dbReference>
<comment type="catalytic activity">
    <reaction evidence="10">
        <text>4-CDP-2-C-methyl-D-erythritol + ATP = 4-CDP-2-C-methyl-D-erythritol 2-phosphate + ADP + H(+)</text>
        <dbReference type="Rhea" id="RHEA:18437"/>
        <dbReference type="ChEBI" id="CHEBI:15378"/>
        <dbReference type="ChEBI" id="CHEBI:30616"/>
        <dbReference type="ChEBI" id="CHEBI:57823"/>
        <dbReference type="ChEBI" id="CHEBI:57919"/>
        <dbReference type="ChEBI" id="CHEBI:456216"/>
        <dbReference type="EC" id="2.7.1.148"/>
    </reaction>
</comment>
<dbReference type="Pfam" id="PF08544">
    <property type="entry name" value="GHMP_kinases_C"/>
    <property type="match status" value="1"/>
</dbReference>
<evidence type="ECO:0000256" key="8">
    <source>
        <dbReference type="ARBA" id="ARBA00023229"/>
    </source>
</evidence>
<dbReference type="AlphaFoldDB" id="A0A2I7N927"/>
<dbReference type="UniPathway" id="UPA00056">
    <property type="reaction ID" value="UER00094"/>
</dbReference>
<evidence type="ECO:0000313" key="14">
    <source>
        <dbReference type="Proteomes" id="UP000236655"/>
    </source>
</evidence>
<protein>
    <recommendedName>
        <fullName evidence="3 10">4-diphosphocytidyl-2-C-methyl-D-erythritol kinase</fullName>
        <shortName evidence="10">CMK</shortName>
        <ecNumber evidence="2 10">2.7.1.148</ecNumber>
    </recommendedName>
    <alternativeName>
        <fullName evidence="9 10">4-(cytidine-5'-diphospho)-2-C-methyl-D-erythritol kinase</fullName>
    </alternativeName>
</protein>
<keyword evidence="5 10" id="KW-0547">Nucleotide-binding</keyword>
<feature type="active site" evidence="10">
    <location>
        <position position="141"/>
    </location>
</feature>
<gene>
    <name evidence="10" type="primary">ispE</name>
    <name evidence="13" type="ORF">CUN60_11905</name>
</gene>
<evidence type="ECO:0000256" key="10">
    <source>
        <dbReference type="HAMAP-Rule" id="MF_00061"/>
    </source>
</evidence>
<dbReference type="GO" id="GO:0019288">
    <property type="term" value="P:isopentenyl diphosphate biosynthetic process, methylerythritol 4-phosphate pathway"/>
    <property type="evidence" value="ECO:0007669"/>
    <property type="project" value="UniProtKB-UniRule"/>
</dbReference>
<accession>A0A2I7N927</accession>
<proteinExistence type="inferred from homology"/>
<feature type="domain" description="GHMP kinase N-terminal" evidence="11">
    <location>
        <begin position="71"/>
        <end position="148"/>
    </location>
</feature>
<dbReference type="Gene3D" id="3.30.70.890">
    <property type="entry name" value="GHMP kinase, C-terminal domain"/>
    <property type="match status" value="1"/>
</dbReference>
<dbReference type="KEGG" id="nba:CUN60_11905"/>